<sequence length="94" mass="10748">MQARHGPPTPSRSLLPKSTTMSPVIPDSYTAWRHCIEVDCAQPLTAPFIAQRLASLRDLGDHHTQQFLRRWGEPHHRRVIGWFERAGGELEPSR</sequence>
<protein>
    <submittedName>
        <fullName evidence="2">Uncharacterized protein</fullName>
    </submittedName>
</protein>
<evidence type="ECO:0000313" key="3">
    <source>
        <dbReference type="Proteomes" id="UP000001188"/>
    </source>
</evidence>
<evidence type="ECO:0000313" key="2">
    <source>
        <dbReference type="EMBL" id="CAP51860.1"/>
    </source>
</evidence>
<proteinExistence type="predicted"/>
<feature type="region of interest" description="Disordered" evidence="1">
    <location>
        <begin position="1"/>
        <end position="20"/>
    </location>
</feature>
<accession>B0RTU6</accession>
<dbReference type="HOGENOM" id="CLU_185399_0_0_6"/>
<reference evidence="2 3" key="1">
    <citation type="journal article" date="2008" name="J. Biotechnol.">
        <title>The genome of Xanthomonas campestris pv. campestris B100 and its use for the reconstruction of metabolic pathways involved in xanthan biosynthesis.</title>
        <authorList>
            <person name="Vorholter F.J."/>
            <person name="Schneiker S."/>
            <person name="Goesmann A."/>
            <person name="Krause L."/>
            <person name="Bekel T."/>
            <person name="Kaiser O."/>
            <person name="Linke B."/>
            <person name="Patschkowski T."/>
            <person name="Ruckert C."/>
            <person name="Schmid J."/>
            <person name="Sidhu V.K."/>
            <person name="Sieber V."/>
            <person name="Tauch A."/>
            <person name="Watt S.A."/>
            <person name="Weisshaar B."/>
            <person name="Becker A."/>
            <person name="Niehaus K."/>
            <person name="Puhler A."/>
        </authorList>
    </citation>
    <scope>NUCLEOTIDE SEQUENCE [LARGE SCALE GENOMIC DNA]</scope>
    <source>
        <strain evidence="2 3">B100</strain>
    </source>
</reference>
<dbReference type="Proteomes" id="UP000001188">
    <property type="component" value="Chromosome"/>
</dbReference>
<dbReference type="KEGG" id="xca:xcc-b100_2500"/>
<name>B0RTU6_XANCB</name>
<evidence type="ECO:0000256" key="1">
    <source>
        <dbReference type="SAM" id="MobiDB-lite"/>
    </source>
</evidence>
<organism evidence="2 3">
    <name type="scientific">Xanthomonas campestris pv. campestris (strain B100)</name>
    <dbReference type="NCBI Taxonomy" id="509169"/>
    <lineage>
        <taxon>Bacteria</taxon>
        <taxon>Pseudomonadati</taxon>
        <taxon>Pseudomonadota</taxon>
        <taxon>Gammaproteobacteria</taxon>
        <taxon>Lysobacterales</taxon>
        <taxon>Lysobacteraceae</taxon>
        <taxon>Xanthomonas</taxon>
    </lineage>
</organism>
<dbReference type="AlphaFoldDB" id="B0RTU6"/>
<gene>
    <name evidence="2" type="ORF">XCCB100_2500</name>
</gene>
<dbReference type="EMBL" id="AM920689">
    <property type="protein sequence ID" value="CAP51860.1"/>
    <property type="molecule type" value="Genomic_DNA"/>
</dbReference>